<dbReference type="Gene3D" id="3.30.1150.10">
    <property type="match status" value="1"/>
</dbReference>
<organism evidence="7 8">
    <name type="scientific">Dyella solisilvae</name>
    <dbReference type="NCBI Taxonomy" id="1920168"/>
    <lineage>
        <taxon>Bacteria</taxon>
        <taxon>Pseudomonadati</taxon>
        <taxon>Pseudomonadota</taxon>
        <taxon>Gammaproteobacteria</taxon>
        <taxon>Lysobacterales</taxon>
        <taxon>Rhodanobacteraceae</taxon>
        <taxon>Dyella</taxon>
    </lineage>
</organism>
<dbReference type="GO" id="GO:0016020">
    <property type="term" value="C:membrane"/>
    <property type="evidence" value="ECO:0007669"/>
    <property type="project" value="UniProtKB-SubCell"/>
</dbReference>
<feature type="chain" id="PRO_5016605874" evidence="5">
    <location>
        <begin position="22"/>
        <end position="118"/>
    </location>
</feature>
<comment type="caution">
    <text evidence="7">The sequence shown here is derived from an EMBL/GenBank/DDBJ whole genome shotgun (WGS) entry which is preliminary data.</text>
</comment>
<keyword evidence="4" id="KW-0472">Membrane</keyword>
<evidence type="ECO:0000259" key="6">
    <source>
        <dbReference type="PROSITE" id="PS52015"/>
    </source>
</evidence>
<feature type="domain" description="TonB C-terminal" evidence="6">
    <location>
        <begin position="18"/>
        <end position="112"/>
    </location>
</feature>
<keyword evidence="5" id="KW-0732">Signal</keyword>
<keyword evidence="2" id="KW-0812">Transmembrane</keyword>
<keyword evidence="3" id="KW-1133">Transmembrane helix</keyword>
<reference evidence="7 8" key="1">
    <citation type="submission" date="2018-07" db="EMBL/GenBank/DDBJ databases">
        <title>Dyella solisilvae sp. nov., isolated from the pine and broad-leaved mixed forest soil.</title>
        <authorList>
            <person name="Gao Z."/>
            <person name="Qiu L."/>
        </authorList>
    </citation>
    <scope>NUCLEOTIDE SEQUENCE [LARGE SCALE GENOMIC DNA]</scope>
    <source>
        <strain evidence="7 8">DHG54</strain>
    </source>
</reference>
<dbReference type="PROSITE" id="PS51257">
    <property type="entry name" value="PROKAR_LIPOPROTEIN"/>
    <property type="match status" value="1"/>
</dbReference>
<accession>A0A370K5X6</accession>
<dbReference type="Proteomes" id="UP000254711">
    <property type="component" value="Unassembled WGS sequence"/>
</dbReference>
<evidence type="ECO:0000256" key="1">
    <source>
        <dbReference type="ARBA" id="ARBA00004167"/>
    </source>
</evidence>
<name>A0A370K5X6_9GAMM</name>
<protein>
    <submittedName>
        <fullName evidence="7">Energy transducer TonB</fullName>
    </submittedName>
</protein>
<comment type="subcellular location">
    <subcellularLocation>
        <location evidence="1">Membrane</location>
        <topology evidence="1">Single-pass membrane protein</topology>
    </subcellularLocation>
</comment>
<dbReference type="AlphaFoldDB" id="A0A370K5X6"/>
<dbReference type="InterPro" id="IPR006260">
    <property type="entry name" value="TonB/TolA_C"/>
</dbReference>
<dbReference type="OrthoDB" id="5957885at2"/>
<evidence type="ECO:0000256" key="2">
    <source>
        <dbReference type="ARBA" id="ARBA00022692"/>
    </source>
</evidence>
<dbReference type="GO" id="GO:0055085">
    <property type="term" value="P:transmembrane transport"/>
    <property type="evidence" value="ECO:0007669"/>
    <property type="project" value="InterPro"/>
</dbReference>
<dbReference type="SUPFAM" id="SSF74653">
    <property type="entry name" value="TolA/TonB C-terminal domain"/>
    <property type="match status" value="1"/>
</dbReference>
<evidence type="ECO:0000256" key="3">
    <source>
        <dbReference type="ARBA" id="ARBA00022989"/>
    </source>
</evidence>
<dbReference type="InterPro" id="IPR037682">
    <property type="entry name" value="TonB_C"/>
</dbReference>
<gene>
    <name evidence="7" type="ORF">DVT68_13290</name>
</gene>
<evidence type="ECO:0000256" key="4">
    <source>
        <dbReference type="ARBA" id="ARBA00023136"/>
    </source>
</evidence>
<proteinExistence type="predicted"/>
<sequence>MKIRVVRVASLALLCSVGTMACSNAKPSMADSWPRDSSGALVGGTAMVLATVHPDGQVASATIEKSSGYRQLDADAVATVKKWRFQPLSKKDADQKILIPVRLDPNHVPAVGSSSQAG</sequence>
<dbReference type="RefSeq" id="WP_114825569.1">
    <property type="nucleotide sequence ID" value="NZ_QQSY01000003.1"/>
</dbReference>
<keyword evidence="8" id="KW-1185">Reference proteome</keyword>
<evidence type="ECO:0000313" key="8">
    <source>
        <dbReference type="Proteomes" id="UP000254711"/>
    </source>
</evidence>
<evidence type="ECO:0000256" key="5">
    <source>
        <dbReference type="SAM" id="SignalP"/>
    </source>
</evidence>
<evidence type="ECO:0000313" key="7">
    <source>
        <dbReference type="EMBL" id="RDI98052.1"/>
    </source>
</evidence>
<dbReference type="NCBIfam" id="TIGR01352">
    <property type="entry name" value="tonB_Cterm"/>
    <property type="match status" value="1"/>
</dbReference>
<dbReference type="PROSITE" id="PS52015">
    <property type="entry name" value="TONB_CTD"/>
    <property type="match status" value="1"/>
</dbReference>
<dbReference type="EMBL" id="QQSY01000003">
    <property type="protein sequence ID" value="RDI98052.1"/>
    <property type="molecule type" value="Genomic_DNA"/>
</dbReference>
<feature type="signal peptide" evidence="5">
    <location>
        <begin position="1"/>
        <end position="21"/>
    </location>
</feature>
<dbReference type="Pfam" id="PF03544">
    <property type="entry name" value="TonB_C"/>
    <property type="match status" value="1"/>
</dbReference>